<accession>A0A6F8PQZ8</accession>
<keyword evidence="3" id="KW-0145">Chemotaxis</keyword>
<dbReference type="Gene3D" id="1.10.287.950">
    <property type="entry name" value="Methyl-accepting chemotaxis protein"/>
    <property type="match status" value="1"/>
</dbReference>
<feature type="compositionally biased region" description="Polar residues" evidence="10">
    <location>
        <begin position="685"/>
        <end position="694"/>
    </location>
</feature>
<keyword evidence="2" id="KW-1003">Cell membrane</keyword>
<reference evidence="15" key="1">
    <citation type="submission" date="2019-11" db="EMBL/GenBank/DDBJ databases">
        <title>Isolation and characterization of two novel species in the genus Thiomicrorhabdus.</title>
        <authorList>
            <person name="Mochizuki J."/>
            <person name="Kojima H."/>
            <person name="Fukui M."/>
        </authorList>
    </citation>
    <scope>NUCLEOTIDE SEQUENCE [LARGE SCALE GENOMIC DNA]</scope>
    <source>
        <strain evidence="15">AkT22</strain>
    </source>
</reference>
<dbReference type="Pfam" id="PF02743">
    <property type="entry name" value="dCache_1"/>
    <property type="match status" value="1"/>
</dbReference>
<evidence type="ECO:0000313" key="14">
    <source>
        <dbReference type="EMBL" id="BBP44464.1"/>
    </source>
</evidence>
<dbReference type="Pfam" id="PF18947">
    <property type="entry name" value="HAMP_2"/>
    <property type="match status" value="1"/>
</dbReference>
<feature type="region of interest" description="Disordered" evidence="10">
    <location>
        <begin position="900"/>
        <end position="965"/>
    </location>
</feature>
<feature type="region of interest" description="Disordered" evidence="10">
    <location>
        <begin position="667"/>
        <end position="713"/>
    </location>
</feature>
<sequence>MSTLSLKQKLILSLLAAGLLPFALISVISLVNSSQALNDSVKQKLEAVRDIKKASIERYFSTLENQLTTVAKNPNTQMALAQFGEGMERFKDDNQFTDRDLADSKAAILGYWQNQFGKQYQEQNNQKLDIDSFFNQLSPQAIMMQAALIAQNPEPLGSKNNLVQMPGSSLYAQSYNQYHAWFNEFLQKFGLYDIFLVNNDGKVVYTVFKELDFATSLTSGPWKNTGLAEAYRKALRLDDGQAYFTDMALYTPSYDAPAGFASTPIFEKGQRVGTLIFQMPLDTITQVMSQRSGMGETGESYLIGSDKLMRSDSYLDPENHTVVASFRNPQKGMVDTQAAQAVLAGKTGLDEIIDYNGNPVVSAYTPIMLGGNSWGLLVEIDVAEAFASSHQMQMLVLIIGLLGAIIIGLAAYAFALRMAKPIIALADKMTQVGRSFNFKERVEVVSQDEIGKASESLNVMLSSIDVALTEVNHSIGAVAQGNFSVKITSDMQGDLAELKNSVNASADNIQIVMTEILGAMESLAQGRFDVEVNTRAPGEYGVILKNAKQALTALNDVVEDINKSMHFLQQGDFNSRVEADALGALATMKDNFNDAMDSLGYAIGAISQVVAAQAAGDLTMELPAGTFKGQMHDLKNAINYSSVKVKEVVNIAIDTSDVVSGASAEVSQGSGDLSQRVQEQAAALEQTSATMDEMSSQVASNSENAQQASSMAEDVKNKTHNGVSLMQQTITAMSAIEDSSNRITDIVNLIDGIAFQTNLLALNAAVEAARAGEHGRGFAVVAGEVRNLAQKSADAAKDIKLLISQTAERIAQGSVLASQSGEMLSEINTMTDQVSLMIMQIAKASAEQAEGVRQVHQAISQIDSVTQQNAALVEETSAAAESLNHEAHTLKQTMSYFKTGQAHTAHYERPKPSKKVQASKAPASAKPLPSPAAASAAKKPEKAPALAAPKPAKPVQNNSDEWSDF</sequence>
<dbReference type="Proteomes" id="UP000501466">
    <property type="component" value="Chromosome"/>
</dbReference>
<dbReference type="CDD" id="cd18774">
    <property type="entry name" value="PDC2_HK_sensor"/>
    <property type="match status" value="1"/>
</dbReference>
<feature type="domain" description="HAMP" evidence="13">
    <location>
        <begin position="552"/>
        <end position="604"/>
    </location>
</feature>
<organism evidence="14 15">
    <name type="scientific">Thiosulfativibrio zosterae</name>
    <dbReference type="NCBI Taxonomy" id="2675053"/>
    <lineage>
        <taxon>Bacteria</taxon>
        <taxon>Pseudomonadati</taxon>
        <taxon>Pseudomonadota</taxon>
        <taxon>Gammaproteobacteria</taxon>
        <taxon>Thiotrichales</taxon>
        <taxon>Piscirickettsiaceae</taxon>
        <taxon>Thiosulfativibrio</taxon>
    </lineage>
</organism>
<feature type="domain" description="HAMP" evidence="13">
    <location>
        <begin position="470"/>
        <end position="514"/>
    </location>
</feature>
<keyword evidence="6 11" id="KW-0472">Membrane</keyword>
<dbReference type="Gene3D" id="1.20.120.1530">
    <property type="match status" value="1"/>
</dbReference>
<dbReference type="SUPFAM" id="SSF58104">
    <property type="entry name" value="Methyl-accepting chemotaxis protein (MCP) signaling domain"/>
    <property type="match status" value="1"/>
</dbReference>
<feature type="domain" description="Methyl-accepting transducer" evidence="12">
    <location>
        <begin position="655"/>
        <end position="884"/>
    </location>
</feature>
<dbReference type="Gene3D" id="3.30.450.20">
    <property type="entry name" value="PAS domain"/>
    <property type="match status" value="1"/>
</dbReference>
<protein>
    <recommendedName>
        <fullName evidence="16">Methyl-accepting chemotaxis protein</fullName>
    </recommendedName>
</protein>
<feature type="compositionally biased region" description="Low complexity" evidence="10">
    <location>
        <begin position="695"/>
        <end position="710"/>
    </location>
</feature>
<evidence type="ECO:0000256" key="9">
    <source>
        <dbReference type="PROSITE-ProRule" id="PRU00284"/>
    </source>
</evidence>
<evidence type="ECO:0000256" key="7">
    <source>
        <dbReference type="ARBA" id="ARBA00023224"/>
    </source>
</evidence>
<keyword evidence="5 11" id="KW-1133">Transmembrane helix</keyword>
<dbReference type="GO" id="GO:0006935">
    <property type="term" value="P:chemotaxis"/>
    <property type="evidence" value="ECO:0007669"/>
    <property type="project" value="UniProtKB-KW"/>
</dbReference>
<feature type="compositionally biased region" description="Polar residues" evidence="10">
    <location>
        <begin position="955"/>
        <end position="965"/>
    </location>
</feature>
<proteinExistence type="inferred from homology"/>
<evidence type="ECO:0008006" key="16">
    <source>
        <dbReference type="Google" id="ProtNLM"/>
    </source>
</evidence>
<dbReference type="RefSeq" id="WP_173292178.1">
    <property type="nucleotide sequence ID" value="NZ_AP021888.1"/>
</dbReference>
<dbReference type="KEGG" id="tzo:THMIRHAT_22100"/>
<comment type="subcellular location">
    <subcellularLocation>
        <location evidence="1">Cell membrane</location>
        <topology evidence="1">Multi-pass membrane protein</topology>
    </subcellularLocation>
</comment>
<dbReference type="EMBL" id="AP021888">
    <property type="protein sequence ID" value="BBP44464.1"/>
    <property type="molecule type" value="Genomic_DNA"/>
</dbReference>
<dbReference type="SMART" id="SM00283">
    <property type="entry name" value="MA"/>
    <property type="match status" value="1"/>
</dbReference>
<gene>
    <name evidence="14" type="ORF">THMIRHAT_22100</name>
</gene>
<keyword evidence="4 11" id="KW-0812">Transmembrane</keyword>
<evidence type="ECO:0000256" key="1">
    <source>
        <dbReference type="ARBA" id="ARBA00004651"/>
    </source>
</evidence>
<dbReference type="InterPro" id="IPR051310">
    <property type="entry name" value="MCP_chemotaxis"/>
</dbReference>
<dbReference type="FunFam" id="1.10.287.950:FF:000001">
    <property type="entry name" value="Methyl-accepting chemotaxis sensory transducer"/>
    <property type="match status" value="1"/>
</dbReference>
<name>A0A6F8PQZ8_9GAMM</name>
<evidence type="ECO:0000256" key="2">
    <source>
        <dbReference type="ARBA" id="ARBA00022475"/>
    </source>
</evidence>
<evidence type="ECO:0000256" key="5">
    <source>
        <dbReference type="ARBA" id="ARBA00022989"/>
    </source>
</evidence>
<evidence type="ECO:0000256" key="11">
    <source>
        <dbReference type="SAM" id="Phobius"/>
    </source>
</evidence>
<dbReference type="InterPro" id="IPR033479">
    <property type="entry name" value="dCache_1"/>
</dbReference>
<evidence type="ECO:0000313" key="15">
    <source>
        <dbReference type="Proteomes" id="UP000501466"/>
    </source>
</evidence>
<evidence type="ECO:0000259" key="12">
    <source>
        <dbReference type="PROSITE" id="PS50111"/>
    </source>
</evidence>
<dbReference type="PROSITE" id="PS50885">
    <property type="entry name" value="HAMP"/>
    <property type="match status" value="3"/>
</dbReference>
<dbReference type="CDD" id="cd11386">
    <property type="entry name" value="MCP_signal"/>
    <property type="match status" value="1"/>
</dbReference>
<dbReference type="InterPro" id="IPR004089">
    <property type="entry name" value="MCPsignal_dom"/>
</dbReference>
<dbReference type="GO" id="GO:0005886">
    <property type="term" value="C:plasma membrane"/>
    <property type="evidence" value="ECO:0007669"/>
    <property type="project" value="UniProtKB-SubCell"/>
</dbReference>
<dbReference type="GO" id="GO:0007165">
    <property type="term" value="P:signal transduction"/>
    <property type="evidence" value="ECO:0007669"/>
    <property type="project" value="UniProtKB-KW"/>
</dbReference>
<comment type="similarity">
    <text evidence="8">Belongs to the methyl-accepting chemotaxis (MCP) protein family.</text>
</comment>
<dbReference type="PANTHER" id="PTHR43531">
    <property type="entry name" value="PROTEIN ICFG"/>
    <property type="match status" value="1"/>
</dbReference>
<keyword evidence="7 9" id="KW-0807">Transducer</keyword>
<keyword evidence="15" id="KW-1185">Reference proteome</keyword>
<dbReference type="PROSITE" id="PS50111">
    <property type="entry name" value="CHEMOTAXIS_TRANSDUC_2"/>
    <property type="match status" value="1"/>
</dbReference>
<dbReference type="InterPro" id="IPR003660">
    <property type="entry name" value="HAMP_dom"/>
</dbReference>
<evidence type="ECO:0000256" key="4">
    <source>
        <dbReference type="ARBA" id="ARBA00022692"/>
    </source>
</evidence>
<evidence type="ECO:0000256" key="10">
    <source>
        <dbReference type="SAM" id="MobiDB-lite"/>
    </source>
</evidence>
<feature type="transmembrane region" description="Helical" evidence="11">
    <location>
        <begin position="394"/>
        <end position="415"/>
    </location>
</feature>
<dbReference type="AlphaFoldDB" id="A0A6F8PQZ8"/>
<feature type="compositionally biased region" description="Low complexity" evidence="10">
    <location>
        <begin position="915"/>
        <end position="954"/>
    </location>
</feature>
<evidence type="ECO:0000259" key="13">
    <source>
        <dbReference type="PROSITE" id="PS50885"/>
    </source>
</evidence>
<feature type="compositionally biased region" description="Polar residues" evidence="10">
    <location>
        <begin position="667"/>
        <end position="678"/>
    </location>
</feature>
<evidence type="ECO:0000256" key="8">
    <source>
        <dbReference type="ARBA" id="ARBA00029447"/>
    </source>
</evidence>
<dbReference type="SMART" id="SM00304">
    <property type="entry name" value="HAMP"/>
    <property type="match status" value="2"/>
</dbReference>
<evidence type="ECO:0000256" key="6">
    <source>
        <dbReference type="ARBA" id="ARBA00023136"/>
    </source>
</evidence>
<dbReference type="CDD" id="cd06225">
    <property type="entry name" value="HAMP"/>
    <property type="match status" value="1"/>
</dbReference>
<dbReference type="PANTHER" id="PTHR43531:SF11">
    <property type="entry name" value="METHYL-ACCEPTING CHEMOTAXIS PROTEIN 3"/>
    <property type="match status" value="1"/>
</dbReference>
<dbReference type="Pfam" id="PF00015">
    <property type="entry name" value="MCPsignal"/>
    <property type="match status" value="1"/>
</dbReference>
<evidence type="ECO:0000256" key="3">
    <source>
        <dbReference type="ARBA" id="ARBA00022500"/>
    </source>
</evidence>
<feature type="domain" description="HAMP" evidence="13">
    <location>
        <begin position="416"/>
        <end position="469"/>
    </location>
</feature>